<protein>
    <recommendedName>
        <fullName evidence="5 15">Cytidine deaminase</fullName>
        <ecNumber evidence="4 15">3.5.4.5</ecNumber>
    </recommendedName>
    <alternativeName>
        <fullName evidence="9 15">Cytidine aminohydrolase</fullName>
    </alternativeName>
</protein>
<dbReference type="CDD" id="cd01283">
    <property type="entry name" value="cytidine_deaminase"/>
    <property type="match status" value="1"/>
</dbReference>
<evidence type="ECO:0000313" key="17">
    <source>
        <dbReference type="EMBL" id="HBQ47833.1"/>
    </source>
</evidence>
<keyword evidence="8 14" id="KW-0862">Zinc</keyword>
<feature type="domain" description="CMP/dCMP-type deaminase" evidence="16">
    <location>
        <begin position="21"/>
        <end position="148"/>
    </location>
</feature>
<feature type="binding site" evidence="13">
    <location>
        <begin position="62"/>
        <end position="68"/>
    </location>
    <ligand>
        <name>substrate</name>
    </ligand>
</feature>
<evidence type="ECO:0000256" key="1">
    <source>
        <dbReference type="ARBA" id="ARBA00001947"/>
    </source>
</evidence>
<comment type="catalytic activity">
    <reaction evidence="11 15">
        <text>cytidine + H2O + H(+) = uridine + NH4(+)</text>
        <dbReference type="Rhea" id="RHEA:16069"/>
        <dbReference type="ChEBI" id="CHEBI:15377"/>
        <dbReference type="ChEBI" id="CHEBI:15378"/>
        <dbReference type="ChEBI" id="CHEBI:16704"/>
        <dbReference type="ChEBI" id="CHEBI:17562"/>
        <dbReference type="ChEBI" id="CHEBI:28938"/>
        <dbReference type="EC" id="3.5.4.5"/>
    </reaction>
</comment>
<dbReference type="NCBIfam" id="TIGR01354">
    <property type="entry name" value="cyt_deam_tetra"/>
    <property type="match status" value="1"/>
</dbReference>
<comment type="caution">
    <text evidence="17">The sequence shown here is derived from an EMBL/GenBank/DDBJ whole genome shotgun (WGS) entry which is preliminary data.</text>
</comment>
<dbReference type="Gene3D" id="3.40.140.10">
    <property type="entry name" value="Cytidine Deaminase, domain 2"/>
    <property type="match status" value="1"/>
</dbReference>
<dbReference type="GO" id="GO:0008270">
    <property type="term" value="F:zinc ion binding"/>
    <property type="evidence" value="ECO:0007669"/>
    <property type="project" value="UniProtKB-UniRule"/>
</dbReference>
<dbReference type="Proteomes" id="UP000263957">
    <property type="component" value="Unassembled WGS sequence"/>
</dbReference>
<dbReference type="GO" id="GO:0055086">
    <property type="term" value="P:nucleobase-containing small molecule metabolic process"/>
    <property type="evidence" value="ECO:0007669"/>
    <property type="project" value="UniProtKB-ARBA"/>
</dbReference>
<evidence type="ECO:0000313" key="18">
    <source>
        <dbReference type="Proteomes" id="UP000263957"/>
    </source>
</evidence>
<dbReference type="PANTHER" id="PTHR11644">
    <property type="entry name" value="CYTIDINE DEAMINASE"/>
    <property type="match status" value="1"/>
</dbReference>
<evidence type="ECO:0000259" key="16">
    <source>
        <dbReference type="PROSITE" id="PS51747"/>
    </source>
</evidence>
<evidence type="ECO:0000256" key="11">
    <source>
        <dbReference type="ARBA" id="ARBA00049558"/>
    </source>
</evidence>
<dbReference type="GO" id="GO:0004126">
    <property type="term" value="F:cytidine deaminase activity"/>
    <property type="evidence" value="ECO:0007669"/>
    <property type="project" value="UniProtKB-UniRule"/>
</dbReference>
<evidence type="ECO:0000256" key="3">
    <source>
        <dbReference type="ARBA" id="ARBA00006576"/>
    </source>
</evidence>
<name>A0A356W3E9_9PROT</name>
<comment type="function">
    <text evidence="2 15">This enzyme scavenges exogenous and endogenous cytidine and 2'-deoxycytidine for UMP synthesis.</text>
</comment>
<dbReference type="InterPro" id="IPR002125">
    <property type="entry name" value="CMP_dCMP_dom"/>
</dbReference>
<evidence type="ECO:0000256" key="6">
    <source>
        <dbReference type="ARBA" id="ARBA00022723"/>
    </source>
</evidence>
<gene>
    <name evidence="17" type="primary">cdd</name>
    <name evidence="17" type="ORF">DD728_02935</name>
</gene>
<evidence type="ECO:0000256" key="9">
    <source>
        <dbReference type="ARBA" id="ARBA00032005"/>
    </source>
</evidence>
<dbReference type="NCBIfam" id="NF004064">
    <property type="entry name" value="PRK05578.1"/>
    <property type="match status" value="1"/>
</dbReference>
<comment type="cofactor">
    <cofactor evidence="1 14 15">
        <name>Zn(2+)</name>
        <dbReference type="ChEBI" id="CHEBI:29105"/>
    </cofactor>
</comment>
<feature type="binding site" evidence="14">
    <location>
        <position position="108"/>
    </location>
    <ligand>
        <name>Zn(2+)</name>
        <dbReference type="ChEBI" id="CHEBI:29105"/>
        <note>catalytic</note>
    </ligand>
</feature>
<dbReference type="GO" id="GO:0005829">
    <property type="term" value="C:cytosol"/>
    <property type="evidence" value="ECO:0007669"/>
    <property type="project" value="TreeGrafter"/>
</dbReference>
<dbReference type="GO" id="GO:0042802">
    <property type="term" value="F:identical protein binding"/>
    <property type="evidence" value="ECO:0007669"/>
    <property type="project" value="UniProtKB-ARBA"/>
</dbReference>
<dbReference type="InterPro" id="IPR016193">
    <property type="entry name" value="Cytidine_deaminase-like"/>
</dbReference>
<proteinExistence type="inferred from homology"/>
<accession>A0A356W3E9</accession>
<evidence type="ECO:0000256" key="8">
    <source>
        <dbReference type="ARBA" id="ARBA00022833"/>
    </source>
</evidence>
<feature type="binding site" evidence="14">
    <location>
        <position position="105"/>
    </location>
    <ligand>
        <name>Zn(2+)</name>
        <dbReference type="ChEBI" id="CHEBI:29105"/>
        <note>catalytic</note>
    </ligand>
</feature>
<dbReference type="EMBL" id="DOGS01000063">
    <property type="protein sequence ID" value="HBQ47833.1"/>
    <property type="molecule type" value="Genomic_DNA"/>
</dbReference>
<dbReference type="PANTHER" id="PTHR11644:SF2">
    <property type="entry name" value="CYTIDINE DEAMINASE"/>
    <property type="match status" value="1"/>
</dbReference>
<feature type="active site" description="Proton donor" evidence="12">
    <location>
        <position position="75"/>
    </location>
</feature>
<reference evidence="17 18" key="1">
    <citation type="journal article" date="2018" name="Nat. Biotechnol.">
        <title>A standardized bacterial taxonomy based on genome phylogeny substantially revises the tree of life.</title>
        <authorList>
            <person name="Parks D.H."/>
            <person name="Chuvochina M."/>
            <person name="Waite D.W."/>
            <person name="Rinke C."/>
            <person name="Skarshewski A."/>
            <person name="Chaumeil P.A."/>
            <person name="Hugenholtz P."/>
        </authorList>
    </citation>
    <scope>NUCLEOTIDE SEQUENCE [LARGE SCALE GENOMIC DNA]</scope>
    <source>
        <strain evidence="17">UBA10378</strain>
    </source>
</reference>
<evidence type="ECO:0000256" key="13">
    <source>
        <dbReference type="PIRSR" id="PIRSR606262-2"/>
    </source>
</evidence>
<keyword evidence="6 14" id="KW-0479">Metal-binding</keyword>
<dbReference type="EC" id="3.5.4.5" evidence="4 15"/>
<dbReference type="AlphaFoldDB" id="A0A356W3E9"/>
<evidence type="ECO:0000256" key="2">
    <source>
        <dbReference type="ARBA" id="ARBA00003949"/>
    </source>
</evidence>
<dbReference type="GO" id="GO:0072527">
    <property type="term" value="P:pyrimidine-containing compound metabolic process"/>
    <property type="evidence" value="ECO:0007669"/>
    <property type="project" value="UniProtKB-ARBA"/>
</dbReference>
<dbReference type="PROSITE" id="PS00903">
    <property type="entry name" value="CYT_DCMP_DEAMINASES_1"/>
    <property type="match status" value="1"/>
</dbReference>
<organism evidence="17 18">
    <name type="scientific">Hyphomonas atlantica</name>
    <dbReference type="NCBI Taxonomy" id="1280948"/>
    <lineage>
        <taxon>Bacteria</taxon>
        <taxon>Pseudomonadati</taxon>
        <taxon>Pseudomonadota</taxon>
        <taxon>Alphaproteobacteria</taxon>
        <taxon>Hyphomonadales</taxon>
        <taxon>Hyphomonadaceae</taxon>
        <taxon>Hyphomonas</taxon>
    </lineage>
</organism>
<evidence type="ECO:0000256" key="12">
    <source>
        <dbReference type="PIRSR" id="PIRSR606262-1"/>
    </source>
</evidence>
<comment type="similarity">
    <text evidence="3 15">Belongs to the cytidine and deoxycytidylate deaminase family.</text>
</comment>
<dbReference type="Pfam" id="PF00383">
    <property type="entry name" value="dCMP_cyt_deam_1"/>
    <property type="match status" value="1"/>
</dbReference>
<evidence type="ECO:0000256" key="4">
    <source>
        <dbReference type="ARBA" id="ARBA00012783"/>
    </source>
</evidence>
<evidence type="ECO:0000256" key="5">
    <source>
        <dbReference type="ARBA" id="ARBA00018266"/>
    </source>
</evidence>
<dbReference type="SUPFAM" id="SSF53927">
    <property type="entry name" value="Cytidine deaminase-like"/>
    <property type="match status" value="1"/>
</dbReference>
<dbReference type="PROSITE" id="PS51747">
    <property type="entry name" value="CYT_DCMP_DEAMINASES_2"/>
    <property type="match status" value="1"/>
</dbReference>
<dbReference type="InterPro" id="IPR006262">
    <property type="entry name" value="Cyt_deam_tetra"/>
</dbReference>
<evidence type="ECO:0000256" key="10">
    <source>
        <dbReference type="ARBA" id="ARBA00049252"/>
    </source>
</evidence>
<evidence type="ECO:0000256" key="14">
    <source>
        <dbReference type="PIRSR" id="PIRSR606262-3"/>
    </source>
</evidence>
<keyword evidence="7 15" id="KW-0378">Hydrolase</keyword>
<comment type="catalytic activity">
    <reaction evidence="10 15">
        <text>2'-deoxycytidine + H2O + H(+) = 2'-deoxyuridine + NH4(+)</text>
        <dbReference type="Rhea" id="RHEA:13433"/>
        <dbReference type="ChEBI" id="CHEBI:15377"/>
        <dbReference type="ChEBI" id="CHEBI:15378"/>
        <dbReference type="ChEBI" id="CHEBI:15698"/>
        <dbReference type="ChEBI" id="CHEBI:16450"/>
        <dbReference type="ChEBI" id="CHEBI:28938"/>
        <dbReference type="EC" id="3.5.4.5"/>
    </reaction>
</comment>
<evidence type="ECO:0000256" key="7">
    <source>
        <dbReference type="ARBA" id="ARBA00022801"/>
    </source>
</evidence>
<sequence length="149" mass="15713">MPKQEARTWPEDTCVTNPSPSLIERLQAAASAAREHAHAPYSKFKVGAAVLDDQGRVFAGCNMENAAYPLGTCAEAVALGAMVVAGGKTCTHVLVIGGEGDLSPCGGCRQRIAELCSPDCIVYALAADGTALKEWKMADLLPYAFELDR</sequence>
<dbReference type="InterPro" id="IPR050202">
    <property type="entry name" value="Cyt/Deoxycyt_deaminase"/>
</dbReference>
<evidence type="ECO:0000256" key="15">
    <source>
        <dbReference type="RuleBase" id="RU364006"/>
    </source>
</evidence>
<feature type="binding site" evidence="14">
    <location>
        <position position="73"/>
    </location>
    <ligand>
        <name>Zn(2+)</name>
        <dbReference type="ChEBI" id="CHEBI:29105"/>
        <note>catalytic</note>
    </ligand>
</feature>
<dbReference type="InterPro" id="IPR016192">
    <property type="entry name" value="APOBEC/CMP_deaminase_Zn-bd"/>
</dbReference>